<dbReference type="InterPro" id="IPR010499">
    <property type="entry name" value="AraC_E-bd"/>
</dbReference>
<dbReference type="SMART" id="SM00871">
    <property type="entry name" value="AraC_E_bind"/>
    <property type="match status" value="1"/>
</dbReference>
<dbReference type="InterPro" id="IPR011256">
    <property type="entry name" value="Reg_factor_effector_dom_sf"/>
</dbReference>
<dbReference type="Pfam" id="PF06445">
    <property type="entry name" value="GyrI-like"/>
    <property type="match status" value="1"/>
</dbReference>
<name>A0A368W920_9BACL</name>
<dbReference type="Proteomes" id="UP000252415">
    <property type="component" value="Unassembled WGS sequence"/>
</dbReference>
<dbReference type="Gene3D" id="3.20.80.10">
    <property type="entry name" value="Regulatory factor, effector binding domain"/>
    <property type="match status" value="1"/>
</dbReference>
<sequence>MALTEKKMFDHKGGFELDDLRGEKLHMVCLKGAELHGVDARDTSLEHVNFVHSKWNHIYFSNVHVNEVQMGGTLFENIRRPDAEVSRFEEEAGTDGWINVEPVRFLTSDLSKAVFESCNLKGVELIDCQVEGMRINGIPVEELLRSYSEKQKYPHVIEQADTETAGQDLPTVVKIPPISIVGVTYDANLTEIEQQQLGAAALEKVRAYKERIPTRLSDDVHLIQVYPMKPNFNPHVDVFTQIIGYLVPEATTPPEELVLRSFPEREYVKATHKGLESELGRTYDLLYGQWMQDNGRQPAGYDFEVWGERYKPDQQDNEIDVHVALAP</sequence>
<dbReference type="EMBL" id="QPJD01000005">
    <property type="protein sequence ID" value="RCW49149.1"/>
    <property type="molecule type" value="Genomic_DNA"/>
</dbReference>
<dbReference type="SUPFAM" id="SSF55136">
    <property type="entry name" value="Probable bacterial effector-binding domain"/>
    <property type="match status" value="1"/>
</dbReference>
<dbReference type="Gene3D" id="2.160.20.80">
    <property type="entry name" value="E3 ubiquitin-protein ligase SopA"/>
    <property type="match status" value="1"/>
</dbReference>
<dbReference type="RefSeq" id="WP_245976054.1">
    <property type="nucleotide sequence ID" value="NZ_QPJD01000005.1"/>
</dbReference>
<dbReference type="AlphaFoldDB" id="A0A368W920"/>
<proteinExistence type="predicted"/>
<evidence type="ECO:0000313" key="3">
    <source>
        <dbReference type="Proteomes" id="UP000252415"/>
    </source>
</evidence>
<comment type="caution">
    <text evidence="2">The sequence shown here is derived from an EMBL/GenBank/DDBJ whole genome shotgun (WGS) entry which is preliminary data.</text>
</comment>
<protein>
    <submittedName>
        <fullName evidence="2">Putative transcriptional regulator YdeE</fullName>
    </submittedName>
</protein>
<keyword evidence="3" id="KW-1185">Reference proteome</keyword>
<evidence type="ECO:0000259" key="1">
    <source>
        <dbReference type="SMART" id="SM00871"/>
    </source>
</evidence>
<feature type="domain" description="AraC effector-binding" evidence="1">
    <location>
        <begin position="168"/>
        <end position="326"/>
    </location>
</feature>
<accession>A0A368W920</accession>
<reference evidence="2 3" key="1">
    <citation type="submission" date="2018-07" db="EMBL/GenBank/DDBJ databases">
        <title>Genomic Encyclopedia of Type Strains, Phase III (KMG-III): the genomes of soil and plant-associated and newly described type strains.</title>
        <authorList>
            <person name="Whitman W."/>
        </authorList>
    </citation>
    <scope>NUCLEOTIDE SEQUENCE [LARGE SCALE GENOMIC DNA]</scope>
    <source>
        <strain evidence="2 3">CECT 7506</strain>
    </source>
</reference>
<dbReference type="SUPFAM" id="SSF141571">
    <property type="entry name" value="Pentapeptide repeat-like"/>
    <property type="match status" value="1"/>
</dbReference>
<organism evidence="2 3">
    <name type="scientific">Paenibacillus prosopidis</name>
    <dbReference type="NCBI Taxonomy" id="630520"/>
    <lineage>
        <taxon>Bacteria</taxon>
        <taxon>Bacillati</taxon>
        <taxon>Bacillota</taxon>
        <taxon>Bacilli</taxon>
        <taxon>Bacillales</taxon>
        <taxon>Paenibacillaceae</taxon>
        <taxon>Paenibacillus</taxon>
    </lineage>
</organism>
<evidence type="ECO:0000313" key="2">
    <source>
        <dbReference type="EMBL" id="RCW49149.1"/>
    </source>
</evidence>
<dbReference type="InterPro" id="IPR029442">
    <property type="entry name" value="GyrI-like"/>
</dbReference>
<gene>
    <name evidence="2" type="ORF">DFP97_105334</name>
</gene>